<feature type="region of interest" description="Disordered" evidence="1">
    <location>
        <begin position="629"/>
        <end position="651"/>
    </location>
</feature>
<dbReference type="Proteomes" id="UP000262825">
    <property type="component" value="Unassembled WGS sequence"/>
</dbReference>
<name>A0A376B2P6_9ASCO</name>
<reference evidence="3" key="1">
    <citation type="submission" date="2018-06" db="EMBL/GenBank/DDBJ databases">
        <authorList>
            <person name="Guldener U."/>
        </authorList>
    </citation>
    <scope>NUCLEOTIDE SEQUENCE [LARGE SCALE GENOMIC DNA]</scope>
    <source>
        <strain evidence="3">UTAD17</strain>
    </source>
</reference>
<evidence type="ECO:0000313" key="2">
    <source>
        <dbReference type="EMBL" id="SSD58892.1"/>
    </source>
</evidence>
<proteinExistence type="predicted"/>
<protein>
    <submittedName>
        <fullName evidence="2">Uncharacterized protein</fullName>
    </submittedName>
</protein>
<feature type="compositionally biased region" description="Low complexity" evidence="1">
    <location>
        <begin position="629"/>
        <end position="643"/>
    </location>
</feature>
<evidence type="ECO:0000313" key="3">
    <source>
        <dbReference type="Proteomes" id="UP000262825"/>
    </source>
</evidence>
<sequence length="651" mass="74666">MNYHQQDHFYNCYGDSNSSANKGNFNMHPVAATMTASTVFFPQEQYCDVYGNDTPYVKLEKKEEDADPNDYPFFKNSGFTTNEADVNTAFNHPDYYYYYSNNNIGSTAANTTTTTAFSDNSVEDQDCYYHQRDHNINNTDTAMNSYNYNYNYKNNINKAANNNSNNNLHYTEALYLQNIDNSKRSKTMSDLDNVFPGDLPFNNNGVANPVVSTKNVVVDNSYLSGVSSKCYNPNISVGITTPTTPNTPSTTPIAAVSTRTPNTSTNTEVNTNSSVKVEMANQVEWLNISKMSGDRMIQILDILQTMKLHNSNSINDNNNNANGGNITFREQVTENIKSILNLLNQSHLELKLKILAKEFGQQNTAKLKNGEHPDDWLWLNQKYPRKENQLKQFPRLIISDTKRNSSKYYNIEVRTSSGYNEYNIDSELEIDLLNLSNMTLLRESDDRKRKTKYYELIEKKMKRPLNSFMLYRTSVIKALCLLKVVSVVTQLVTLLKLYIPPAQDDLDEEEEELYYLNKIYYMVLKRREVGSGTVYSNDKESQLISSLIDSQLYEFDADKNVSVPIDPKFSNNSILTQVITLLWNTEDSKVKEQFTHFSQLEKLHHHRVYPKYKYCPLKRKNILKKIQNNNNGKSIGSNKRSNSTGTIVFGR</sequence>
<evidence type="ECO:0000256" key="1">
    <source>
        <dbReference type="SAM" id="MobiDB-lite"/>
    </source>
</evidence>
<keyword evidence="3" id="KW-1185">Reference proteome</keyword>
<dbReference type="AlphaFoldDB" id="A0A376B2P6"/>
<dbReference type="SUPFAM" id="SSF47095">
    <property type="entry name" value="HMG-box"/>
    <property type="match status" value="1"/>
</dbReference>
<feature type="region of interest" description="Disordered" evidence="1">
    <location>
        <begin position="242"/>
        <end position="269"/>
    </location>
</feature>
<dbReference type="InterPro" id="IPR036910">
    <property type="entry name" value="HMG_box_dom_sf"/>
</dbReference>
<feature type="compositionally biased region" description="Low complexity" evidence="1">
    <location>
        <begin position="242"/>
        <end position="252"/>
    </location>
</feature>
<dbReference type="EMBL" id="UFAJ01000061">
    <property type="protein sequence ID" value="SSD58892.1"/>
    <property type="molecule type" value="Genomic_DNA"/>
</dbReference>
<gene>
    <name evidence="2" type="ORF">SCODWIG_00653</name>
</gene>
<dbReference type="Gene3D" id="1.10.30.10">
    <property type="entry name" value="High mobility group box domain"/>
    <property type="match status" value="1"/>
</dbReference>
<organism evidence="2 3">
    <name type="scientific">Saccharomycodes ludwigii</name>
    <dbReference type="NCBI Taxonomy" id="36035"/>
    <lineage>
        <taxon>Eukaryota</taxon>
        <taxon>Fungi</taxon>
        <taxon>Dikarya</taxon>
        <taxon>Ascomycota</taxon>
        <taxon>Saccharomycotina</taxon>
        <taxon>Saccharomycetes</taxon>
        <taxon>Saccharomycodales</taxon>
        <taxon>Saccharomycodaceae</taxon>
        <taxon>Saccharomycodes</taxon>
    </lineage>
</organism>
<accession>A0A376B2P6</accession>
<dbReference type="VEuPathDB" id="FungiDB:SCODWIG_00653"/>